<name>A0A9W6B1W8_9LACO</name>
<dbReference type="AlphaFoldDB" id="A0A9W6B1W8"/>
<dbReference type="PANTHER" id="PTHR38451:SF1">
    <property type="entry name" value="TRNA (ADENINE(22)-N(1))-METHYLTRANSFERASE"/>
    <property type="match status" value="1"/>
</dbReference>
<protein>
    <submittedName>
        <fullName evidence="1">SAM-dependent methyltransferase</fullName>
    </submittedName>
</protein>
<dbReference type="InterPro" id="IPR029063">
    <property type="entry name" value="SAM-dependent_MTases_sf"/>
</dbReference>
<dbReference type="RefSeq" id="WP_286136365.1">
    <property type="nucleotide sequence ID" value="NZ_BRPL01000002.1"/>
</dbReference>
<gene>
    <name evidence="1" type="ORF">WR164_08820</name>
</gene>
<dbReference type="Proteomes" id="UP001144204">
    <property type="component" value="Unassembled WGS sequence"/>
</dbReference>
<dbReference type="Gene3D" id="1.10.287.1890">
    <property type="match status" value="1"/>
</dbReference>
<dbReference type="GO" id="GO:0032259">
    <property type="term" value="P:methylation"/>
    <property type="evidence" value="ECO:0007669"/>
    <property type="project" value="UniProtKB-KW"/>
</dbReference>
<accession>A0A9W6B1W8</accession>
<comment type="caution">
    <text evidence="1">The sequence shown here is derived from an EMBL/GenBank/DDBJ whole genome shotgun (WGS) entry which is preliminary data.</text>
</comment>
<dbReference type="PANTHER" id="PTHR38451">
    <property type="entry name" value="TRNA (ADENINE(22)-N(1))-METHYLTRANSFERASE"/>
    <property type="match status" value="1"/>
</dbReference>
<keyword evidence="1" id="KW-0489">Methyltransferase</keyword>
<reference evidence="1" key="2">
    <citation type="journal article" date="2023" name="PLoS ONE">
        <title>Philodulcilactobacillus myokoensis gen. nov., sp. nov., a fructophilic, acidophilic, and agar-phobic lactic acid bacterium isolated from fermented vegetable extracts.</title>
        <authorList>
            <person name="Kouya T."/>
            <person name="Ishiyama Y."/>
            <person name="Ohashi S."/>
            <person name="Kumakubo R."/>
            <person name="Yamazaki T."/>
            <person name="Otaki T."/>
        </authorList>
    </citation>
    <scope>NUCLEOTIDE SEQUENCE</scope>
    <source>
        <strain evidence="1">WR16-4</strain>
    </source>
</reference>
<dbReference type="GO" id="GO:0160105">
    <property type="term" value="F:tRNA (adenine(22)-N1)-methyltransferase activity"/>
    <property type="evidence" value="ECO:0007669"/>
    <property type="project" value="InterPro"/>
</dbReference>
<proteinExistence type="predicted"/>
<dbReference type="InterPro" id="IPR006901">
    <property type="entry name" value="TrmK"/>
</dbReference>
<evidence type="ECO:0000313" key="2">
    <source>
        <dbReference type="Proteomes" id="UP001144204"/>
    </source>
</evidence>
<dbReference type="Gene3D" id="3.40.50.150">
    <property type="entry name" value="Vaccinia Virus protein VP39"/>
    <property type="match status" value="1"/>
</dbReference>
<keyword evidence="1" id="KW-0808">Transferase</keyword>
<sequence>MDGKHLSKRLQTVANQVPLNSRLADIGSDHAYLPIYLAQNHLVDFAVAGEVVRGPFQNAEYEINSANVNSIVHPRLADGLDAIRPSDDINVITIAGMGGNLIHRILERGIKLHRINGNEKLILQPNIGEYGLRKWLMEHYYQISDEKIVVDDHHIYEILIANKMHAKPFYTEDELYFGPVLLKKHSSALLQKYKDAYQRMQSVIHQMKFARSKQAKIKIQMIKAQMKLIQSLITRG</sequence>
<dbReference type="PIRSF" id="PIRSF018637">
    <property type="entry name" value="TrmK"/>
    <property type="match status" value="1"/>
</dbReference>
<evidence type="ECO:0000313" key="1">
    <source>
        <dbReference type="EMBL" id="GLB46903.1"/>
    </source>
</evidence>
<dbReference type="Pfam" id="PF04816">
    <property type="entry name" value="TrmK"/>
    <property type="match status" value="1"/>
</dbReference>
<dbReference type="EMBL" id="BRPL01000002">
    <property type="protein sequence ID" value="GLB46903.1"/>
    <property type="molecule type" value="Genomic_DNA"/>
</dbReference>
<reference evidence="1" key="1">
    <citation type="submission" date="2022-07" db="EMBL/GenBank/DDBJ databases">
        <authorList>
            <person name="Kouya T."/>
            <person name="Ishiyama Y."/>
        </authorList>
    </citation>
    <scope>NUCLEOTIDE SEQUENCE</scope>
    <source>
        <strain evidence="1">WR16-4</strain>
    </source>
</reference>
<organism evidence="1 2">
    <name type="scientific">Philodulcilactobacillus myokoensis</name>
    <dbReference type="NCBI Taxonomy" id="2929573"/>
    <lineage>
        <taxon>Bacteria</taxon>
        <taxon>Bacillati</taxon>
        <taxon>Bacillota</taxon>
        <taxon>Bacilli</taxon>
        <taxon>Lactobacillales</taxon>
        <taxon>Lactobacillaceae</taxon>
        <taxon>Philodulcilactobacillus</taxon>
    </lineage>
</organism>
<keyword evidence="2" id="KW-1185">Reference proteome</keyword>